<evidence type="ECO:0000313" key="2">
    <source>
        <dbReference type="Proteomes" id="UP000324800"/>
    </source>
</evidence>
<dbReference type="Gene3D" id="3.10.10.10">
    <property type="entry name" value="HIV Type 1 Reverse Transcriptase, subunit A, domain 1"/>
    <property type="match status" value="1"/>
</dbReference>
<dbReference type="AlphaFoldDB" id="A0A5J4PWF1"/>
<dbReference type="OrthoDB" id="115435at2759"/>
<evidence type="ECO:0008006" key="3">
    <source>
        <dbReference type="Google" id="ProtNLM"/>
    </source>
</evidence>
<reference evidence="1 2" key="1">
    <citation type="submission" date="2019-03" db="EMBL/GenBank/DDBJ databases">
        <title>Single cell metagenomics reveals metabolic interactions within the superorganism composed of flagellate Streblomastix strix and complex community of Bacteroidetes bacteria on its surface.</title>
        <authorList>
            <person name="Treitli S.C."/>
            <person name="Kolisko M."/>
            <person name="Husnik F."/>
            <person name="Keeling P."/>
            <person name="Hampl V."/>
        </authorList>
    </citation>
    <scope>NUCLEOTIDE SEQUENCE [LARGE SCALE GENOMIC DNA]</scope>
    <source>
        <strain evidence="1">ST1C</strain>
    </source>
</reference>
<proteinExistence type="predicted"/>
<protein>
    <recommendedName>
        <fullName evidence="3">Reverse transcriptase domain-containing protein</fullName>
    </recommendedName>
</protein>
<gene>
    <name evidence="1" type="ORF">EZS28_055752</name>
</gene>
<dbReference type="InterPro" id="IPR043502">
    <property type="entry name" value="DNA/RNA_pol_sf"/>
</dbReference>
<dbReference type="SUPFAM" id="SSF56672">
    <property type="entry name" value="DNA/RNA polymerases"/>
    <property type="match status" value="1"/>
</dbReference>
<feature type="non-terminal residue" evidence="1">
    <location>
        <position position="161"/>
    </location>
</feature>
<organism evidence="1 2">
    <name type="scientific">Streblomastix strix</name>
    <dbReference type="NCBI Taxonomy" id="222440"/>
    <lineage>
        <taxon>Eukaryota</taxon>
        <taxon>Metamonada</taxon>
        <taxon>Preaxostyla</taxon>
        <taxon>Oxymonadida</taxon>
        <taxon>Streblomastigidae</taxon>
        <taxon>Streblomastix</taxon>
    </lineage>
</organism>
<name>A0A5J4PWF1_9EUKA</name>
<dbReference type="EMBL" id="SNRW01048318">
    <property type="protein sequence ID" value="KAA6313432.1"/>
    <property type="molecule type" value="Genomic_DNA"/>
</dbReference>
<accession>A0A5J4PWF1</accession>
<sequence>MIKSRLLLYTRVYEKINLEKTIKIGCYAKWKSKNGKAILAKERRVIHFNCDEEQTEQLDYLIRGEQNQGIIRVNNQHEVLLLNRTFAIKKPEGGLRKIMDCRPLNTQLKAQHFQVNDLNEVQEVRKREDWACILDIKSVFNHVTVTVKLDKYLAFTHKGFI</sequence>
<comment type="caution">
    <text evidence="1">The sequence shown here is derived from an EMBL/GenBank/DDBJ whole genome shotgun (WGS) entry which is preliminary data.</text>
</comment>
<dbReference type="Proteomes" id="UP000324800">
    <property type="component" value="Unassembled WGS sequence"/>
</dbReference>
<evidence type="ECO:0000313" key="1">
    <source>
        <dbReference type="EMBL" id="KAA6313432.1"/>
    </source>
</evidence>